<accession>A0A402B6S3</accession>
<name>A0A402B6S3_9CHLR</name>
<organism evidence="1 2">
    <name type="scientific">Dictyobacter alpinus</name>
    <dbReference type="NCBI Taxonomy" id="2014873"/>
    <lineage>
        <taxon>Bacteria</taxon>
        <taxon>Bacillati</taxon>
        <taxon>Chloroflexota</taxon>
        <taxon>Ktedonobacteria</taxon>
        <taxon>Ktedonobacterales</taxon>
        <taxon>Dictyobacteraceae</taxon>
        <taxon>Dictyobacter</taxon>
    </lineage>
</organism>
<dbReference type="OrthoDB" id="35347at200795"/>
<dbReference type="RefSeq" id="WP_126627445.1">
    <property type="nucleotide sequence ID" value="NZ_BIFT01000001.1"/>
</dbReference>
<evidence type="ECO:0000313" key="2">
    <source>
        <dbReference type="Proteomes" id="UP000287171"/>
    </source>
</evidence>
<evidence type="ECO:0000313" key="1">
    <source>
        <dbReference type="EMBL" id="GCE27061.1"/>
    </source>
</evidence>
<reference evidence="2" key="1">
    <citation type="submission" date="2018-12" db="EMBL/GenBank/DDBJ databases">
        <title>Tengunoibacter tsumagoiensis gen. nov., sp. nov., Dictyobacter kobayashii sp. nov., D. alpinus sp. nov., and D. joshuensis sp. nov. and description of Dictyobacteraceae fam. nov. within the order Ktedonobacterales isolated from Tengu-no-mugimeshi.</title>
        <authorList>
            <person name="Wang C.M."/>
            <person name="Zheng Y."/>
            <person name="Sakai Y."/>
            <person name="Toyoda A."/>
            <person name="Minakuchi Y."/>
            <person name="Abe K."/>
            <person name="Yokota A."/>
            <person name="Yabe S."/>
        </authorList>
    </citation>
    <scope>NUCLEOTIDE SEQUENCE [LARGE SCALE GENOMIC DNA]</scope>
    <source>
        <strain evidence="2">Uno16</strain>
    </source>
</reference>
<protein>
    <submittedName>
        <fullName evidence="1">Uncharacterized protein</fullName>
    </submittedName>
</protein>
<keyword evidence="2" id="KW-1185">Reference proteome</keyword>
<sequence>MNMNAIVLNADVLESTFYDQVTGAPRQGHSVKLTVIDADTYEKYECQFSGGFPELDELKQLRQVNATPEQCDEVVNRLRANLPTTMTTLNFDVVKVKGKGSFLTLVCRFAQVAAV</sequence>
<proteinExistence type="predicted"/>
<dbReference type="Proteomes" id="UP000287171">
    <property type="component" value="Unassembled WGS sequence"/>
</dbReference>
<gene>
    <name evidence="1" type="ORF">KDA_25450</name>
</gene>
<comment type="caution">
    <text evidence="1">The sequence shown here is derived from an EMBL/GenBank/DDBJ whole genome shotgun (WGS) entry which is preliminary data.</text>
</comment>
<dbReference type="EMBL" id="BIFT01000001">
    <property type="protein sequence ID" value="GCE27061.1"/>
    <property type="molecule type" value="Genomic_DNA"/>
</dbReference>
<dbReference type="AlphaFoldDB" id="A0A402B6S3"/>